<dbReference type="CDD" id="cd01948">
    <property type="entry name" value="EAL"/>
    <property type="match status" value="1"/>
</dbReference>
<dbReference type="Pfam" id="PF00563">
    <property type="entry name" value="EAL"/>
    <property type="match status" value="1"/>
</dbReference>
<gene>
    <name evidence="2" type="ORF">MUN88_13165</name>
</gene>
<dbReference type="InterPro" id="IPR035919">
    <property type="entry name" value="EAL_sf"/>
</dbReference>
<dbReference type="Pfam" id="PF10388">
    <property type="entry name" value="YkuI_C"/>
    <property type="match status" value="1"/>
</dbReference>
<dbReference type="Gene3D" id="3.20.20.450">
    <property type="entry name" value="EAL domain"/>
    <property type="match status" value="1"/>
</dbReference>
<dbReference type="InterPro" id="IPR050706">
    <property type="entry name" value="Cyclic-di-GMP_PDE-like"/>
</dbReference>
<dbReference type="InterPro" id="IPR018842">
    <property type="entry name" value="YkuI_C"/>
</dbReference>
<name>A0ABY4ERH3_9BACI</name>
<proteinExistence type="predicted"/>
<dbReference type="SMART" id="SM00052">
    <property type="entry name" value="EAL"/>
    <property type="match status" value="1"/>
</dbReference>
<dbReference type="EMBL" id="CP095072">
    <property type="protein sequence ID" value="UOQ47032.1"/>
    <property type="molecule type" value="Genomic_DNA"/>
</dbReference>
<keyword evidence="3" id="KW-1185">Reference proteome</keyword>
<reference evidence="2 3" key="1">
    <citation type="submission" date="2022-04" db="EMBL/GenBank/DDBJ databases">
        <title>Gracilibacillus sp. isolated from saltern.</title>
        <authorList>
            <person name="Won M."/>
            <person name="Lee C.-M."/>
            <person name="Woen H.-Y."/>
            <person name="Kwon S.-W."/>
        </authorList>
    </citation>
    <scope>NUCLEOTIDE SEQUENCE [LARGE SCALE GENOMIC DNA]</scope>
    <source>
        <strain evidence="2 3">SSWR10-1</strain>
    </source>
</reference>
<dbReference type="InterPro" id="IPR001633">
    <property type="entry name" value="EAL_dom"/>
</dbReference>
<organism evidence="2 3">
    <name type="scientific">Gracilibacillus caseinilyticus</name>
    <dbReference type="NCBI Taxonomy" id="2932256"/>
    <lineage>
        <taxon>Bacteria</taxon>
        <taxon>Bacillati</taxon>
        <taxon>Bacillota</taxon>
        <taxon>Bacilli</taxon>
        <taxon>Bacillales</taxon>
        <taxon>Bacillaceae</taxon>
        <taxon>Gracilibacillus</taxon>
    </lineage>
</organism>
<dbReference type="Gene3D" id="3.30.450.20">
    <property type="entry name" value="PAS domain"/>
    <property type="match status" value="1"/>
</dbReference>
<sequence>MDPLDIMMHVDKIKPHFQAIFSADSHEVVGYEVLGRLELDDQSIRLGPFFRDPNVPDDFKMEMDQKIQDLALQQYLEQGMDEQLYINVHADYFASDKEDEYLEHLIAYQENGLDLSKIIIEITEHHFAGDIEILLHTFKYLKTLGIKIAIDDLGRGSSNLDRISLMEPDILKVDLEALQNESMSTAFHGIIYSLSLLSRKLGAELLFDGISSNYHFHYAWRNNGRYYQGSFLAEPANQFVEKGRLKERFRHDIQQFIQVERAKLTTKFQLTTTLNHQVQEKWKLIKKSKSLDEQVDDLAKEMEHIFFRIYVTDEDGFQKTVNFIHLGHDWVWDETVKGKNWSWRPYFIENVIRMKEEKTGFLSELYNDIETGERIRTFSFPLDETLYLFMDVSPMYLDEHQDLLW</sequence>
<dbReference type="PROSITE" id="PS50883">
    <property type="entry name" value="EAL"/>
    <property type="match status" value="1"/>
</dbReference>
<evidence type="ECO:0000259" key="1">
    <source>
        <dbReference type="PROSITE" id="PS50883"/>
    </source>
</evidence>
<accession>A0ABY4ERH3</accession>
<feature type="domain" description="EAL" evidence="1">
    <location>
        <begin position="1"/>
        <end position="249"/>
    </location>
</feature>
<dbReference type="SUPFAM" id="SSF141868">
    <property type="entry name" value="EAL domain-like"/>
    <property type="match status" value="1"/>
</dbReference>
<evidence type="ECO:0000313" key="3">
    <source>
        <dbReference type="Proteomes" id="UP000831782"/>
    </source>
</evidence>
<dbReference type="SUPFAM" id="SSF103190">
    <property type="entry name" value="Sensory domain-like"/>
    <property type="match status" value="1"/>
</dbReference>
<dbReference type="Proteomes" id="UP000831782">
    <property type="component" value="Chromosome"/>
</dbReference>
<evidence type="ECO:0000313" key="2">
    <source>
        <dbReference type="EMBL" id="UOQ47032.1"/>
    </source>
</evidence>
<dbReference type="RefSeq" id="WP_244715757.1">
    <property type="nucleotide sequence ID" value="NZ_CP095072.1"/>
</dbReference>
<dbReference type="InterPro" id="IPR029151">
    <property type="entry name" value="Sensor-like_sf"/>
</dbReference>
<dbReference type="PANTHER" id="PTHR33121:SF82">
    <property type="entry name" value="SIGNAL TRANSDUCTION PROTEIN CONTAINING A EAL DOMAIN"/>
    <property type="match status" value="1"/>
</dbReference>
<dbReference type="PANTHER" id="PTHR33121">
    <property type="entry name" value="CYCLIC DI-GMP PHOSPHODIESTERASE PDEF"/>
    <property type="match status" value="1"/>
</dbReference>
<protein>
    <submittedName>
        <fullName evidence="2">EAL domain-containing protein</fullName>
    </submittedName>
</protein>